<dbReference type="EMBL" id="JACXWY010000013">
    <property type="protein sequence ID" value="MBD3847849.1"/>
    <property type="molecule type" value="Genomic_DNA"/>
</dbReference>
<organism evidence="1 2">
    <name type="scientific">Bosea spartocytisi</name>
    <dbReference type="NCBI Taxonomy" id="2773451"/>
    <lineage>
        <taxon>Bacteria</taxon>
        <taxon>Pseudomonadati</taxon>
        <taxon>Pseudomonadota</taxon>
        <taxon>Alphaproteobacteria</taxon>
        <taxon>Hyphomicrobiales</taxon>
        <taxon>Boseaceae</taxon>
        <taxon>Bosea</taxon>
    </lineage>
</organism>
<keyword evidence="2" id="KW-1185">Reference proteome</keyword>
<gene>
    <name evidence="1" type="ORF">IED13_19285</name>
</gene>
<dbReference type="Proteomes" id="UP000619295">
    <property type="component" value="Unassembled WGS sequence"/>
</dbReference>
<dbReference type="RefSeq" id="WP_191125147.1">
    <property type="nucleotide sequence ID" value="NZ_JACXWY010000013.1"/>
</dbReference>
<proteinExistence type="predicted"/>
<dbReference type="AlphaFoldDB" id="A0A927EFA8"/>
<accession>A0A927EFA8</accession>
<comment type="caution">
    <text evidence="1">The sequence shown here is derived from an EMBL/GenBank/DDBJ whole genome shotgun (WGS) entry which is preliminary data.</text>
</comment>
<reference evidence="1" key="1">
    <citation type="submission" date="2020-09" db="EMBL/GenBank/DDBJ databases">
        <title>Bosea spartocytisi sp. nov. a root nodule endophyte of Spartocytisus supranubius in the high mountain ecosystem fo the Teide National Park (Canary Islands, Spain).</title>
        <authorList>
            <person name="Pulido-Suarez L."/>
            <person name="Peix A."/>
            <person name="Igual J.M."/>
            <person name="Socas-Perez N."/>
            <person name="Velazquez E."/>
            <person name="Flores-Felix J.D."/>
            <person name="Leon-Barrios M."/>
        </authorList>
    </citation>
    <scope>NUCLEOTIDE SEQUENCE</scope>
    <source>
        <strain evidence="1">SSUT16</strain>
    </source>
</reference>
<evidence type="ECO:0000313" key="2">
    <source>
        <dbReference type="Proteomes" id="UP000619295"/>
    </source>
</evidence>
<evidence type="ECO:0000313" key="1">
    <source>
        <dbReference type="EMBL" id="MBD3847849.1"/>
    </source>
</evidence>
<protein>
    <submittedName>
        <fullName evidence="1">Uncharacterized protein</fullName>
    </submittedName>
</protein>
<name>A0A927EFA8_9HYPH</name>
<sequence>MLEHTRFLTRGSNGNFRFGPELWRLGSLYRRSFDLVGTPLDRLKQGAVEEVLLVATRDFG</sequence>